<dbReference type="Pfam" id="PF13891">
    <property type="entry name" value="zf-C3HC3H_KANSL2"/>
    <property type="match status" value="2"/>
</dbReference>
<dbReference type="PANTHER" id="PTHR16198:SF2">
    <property type="entry name" value="INO80 COMPLEX SUBUNIT D"/>
    <property type="match status" value="1"/>
</dbReference>
<feature type="domain" description="KANL2-like probable zinc-finger" evidence="4">
    <location>
        <begin position="1011"/>
        <end position="1053"/>
    </location>
</feature>
<feature type="compositionally biased region" description="Polar residues" evidence="3">
    <location>
        <begin position="453"/>
        <end position="463"/>
    </location>
</feature>
<feature type="region of interest" description="Disordered" evidence="3">
    <location>
        <begin position="297"/>
        <end position="380"/>
    </location>
</feature>
<evidence type="ECO:0000313" key="6">
    <source>
        <dbReference type="WBParaSite" id="nRc.2.0.1.t30059-RA"/>
    </source>
</evidence>
<keyword evidence="2" id="KW-0539">Nucleus</keyword>
<proteinExistence type="predicted"/>
<feature type="region of interest" description="Disordered" evidence="3">
    <location>
        <begin position="1079"/>
        <end position="1128"/>
    </location>
</feature>
<feature type="compositionally biased region" description="Low complexity" evidence="3">
    <location>
        <begin position="698"/>
        <end position="720"/>
    </location>
</feature>
<evidence type="ECO:0000256" key="2">
    <source>
        <dbReference type="ARBA" id="ARBA00023242"/>
    </source>
</evidence>
<dbReference type="InterPro" id="IPR025927">
    <property type="entry name" value="Znf_KANL2-like"/>
</dbReference>
<feature type="compositionally biased region" description="Polar residues" evidence="3">
    <location>
        <begin position="598"/>
        <end position="615"/>
    </location>
</feature>
<reference evidence="6" key="1">
    <citation type="submission" date="2022-11" db="UniProtKB">
        <authorList>
            <consortium name="WormBaseParasite"/>
        </authorList>
    </citation>
    <scope>IDENTIFICATION</scope>
</reference>
<feature type="compositionally biased region" description="Basic residues" evidence="3">
    <location>
        <begin position="1100"/>
        <end position="1120"/>
    </location>
</feature>
<evidence type="ECO:0000256" key="3">
    <source>
        <dbReference type="SAM" id="MobiDB-lite"/>
    </source>
</evidence>
<dbReference type="GO" id="GO:0005634">
    <property type="term" value="C:nucleus"/>
    <property type="evidence" value="ECO:0007669"/>
    <property type="project" value="UniProtKB-SubCell"/>
</dbReference>
<keyword evidence="5" id="KW-1185">Reference proteome</keyword>
<evidence type="ECO:0000256" key="1">
    <source>
        <dbReference type="ARBA" id="ARBA00004123"/>
    </source>
</evidence>
<dbReference type="WBParaSite" id="nRc.2.0.1.t30059-RA">
    <property type="protein sequence ID" value="nRc.2.0.1.t30059-RA"/>
    <property type="gene ID" value="nRc.2.0.1.g30059"/>
</dbReference>
<accession>A0A915JVJ9</accession>
<feature type="domain" description="KANL2-like probable zinc-finger" evidence="4">
    <location>
        <begin position="229"/>
        <end position="289"/>
    </location>
</feature>
<feature type="region of interest" description="Disordered" evidence="3">
    <location>
        <begin position="596"/>
        <end position="615"/>
    </location>
</feature>
<dbReference type="Proteomes" id="UP000887565">
    <property type="component" value="Unplaced"/>
</dbReference>
<organism evidence="5 6">
    <name type="scientific">Romanomermis culicivorax</name>
    <name type="common">Nematode worm</name>
    <dbReference type="NCBI Taxonomy" id="13658"/>
    <lineage>
        <taxon>Eukaryota</taxon>
        <taxon>Metazoa</taxon>
        <taxon>Ecdysozoa</taxon>
        <taxon>Nematoda</taxon>
        <taxon>Enoplea</taxon>
        <taxon>Dorylaimia</taxon>
        <taxon>Mermithida</taxon>
        <taxon>Mermithoidea</taxon>
        <taxon>Mermithidae</taxon>
        <taxon>Romanomermis</taxon>
    </lineage>
</organism>
<feature type="compositionally biased region" description="Low complexity" evidence="3">
    <location>
        <begin position="339"/>
        <end position="352"/>
    </location>
</feature>
<feature type="region of interest" description="Disordered" evidence="3">
    <location>
        <begin position="407"/>
        <end position="479"/>
    </location>
</feature>
<feature type="region of interest" description="Disordered" evidence="3">
    <location>
        <begin position="698"/>
        <end position="726"/>
    </location>
</feature>
<feature type="compositionally biased region" description="Polar residues" evidence="3">
    <location>
        <begin position="1082"/>
        <end position="1097"/>
    </location>
</feature>
<name>A0A915JVJ9_ROMCU</name>
<protein>
    <submittedName>
        <fullName evidence="6">Potential DNA-binding domain-containing protein</fullName>
    </submittedName>
</protein>
<comment type="subcellular location">
    <subcellularLocation>
        <location evidence="1">Nucleus</location>
    </subcellularLocation>
</comment>
<feature type="compositionally biased region" description="Low complexity" evidence="3">
    <location>
        <begin position="434"/>
        <end position="452"/>
    </location>
</feature>
<feature type="compositionally biased region" description="Polar residues" evidence="3">
    <location>
        <begin position="420"/>
        <end position="433"/>
    </location>
</feature>
<evidence type="ECO:0000313" key="5">
    <source>
        <dbReference type="Proteomes" id="UP000887565"/>
    </source>
</evidence>
<dbReference type="AlphaFoldDB" id="A0A915JVJ9"/>
<feature type="compositionally biased region" description="Low complexity" evidence="3">
    <location>
        <begin position="321"/>
        <end position="332"/>
    </location>
</feature>
<evidence type="ECO:0000259" key="4">
    <source>
        <dbReference type="Pfam" id="PF13891"/>
    </source>
</evidence>
<feature type="compositionally biased region" description="Low complexity" evidence="3">
    <location>
        <begin position="410"/>
        <end position="419"/>
    </location>
</feature>
<sequence>DNLLNDNELILLTPPTTSTQSAGPASLFFEHNDLLHRPPPPSFEIGYQQHQTTFNRRPSEATPPSGSLELGATIPTNICNNETLSSPVAAASSFNQQQQNNEYTLNNNQPYETKNQEIRNVNEIQFDGVCRPDLDLVDALSFPPSTSTAYVVHSSEIMPSGETAPESFQIVHQQQLQSELIVGQAPTSTGQKFSVTTVPTAPITTNLKAPKQPSAMCGYVTLEKDGQTQTPCRQRCINGFKFCIRHILNDSSAPYKPCAHVRVTGTKSIPCNNAVLQQANVNSKYCGTHLIMMGLRTPKTRKTKNASSVEQSAKDSVGCASSTTTTTDPVVKSTKKSTNKSTKSQKSTQESKNLNENYANFAAPPSGFPPNNNINNNCDSTANEYFTVDNQQQQQSQYLMQQNLYINHQGSSGSTPSSSNYHNQEFSVTSRPDSQVSVSSSSMHYTNNNNNNGYCSPQSPWRSNVQNQHVQPPPPPNVSLADIAKNNPELLSKLTFNPGNKELMDESNTITLYTIPENSIIYSPNQNLKSPQKNFVLADHNFLLRSDDPFLCPPNSSSSDPNTPQKFVALQQRSFNNFQQQQSIMTNNILSPVPSDLSVESSASQSSGNVRHNFPNKNIYQQTTNSPFLQQTFQNQTISTENQECSFVISNGQNPLSGQSLISSNLPPILRSHSTRPSAEIMLASPVPSPSVSIPRPFSSSLLPSNTNNNNSNGILNTNPYPSNANQPRQQIIRQIEQQDGKICYLISDISVPGLDPHTTIPSPNKKLVDQPKVATVLTNQTPMAAPSNTINNQDTIPGVVQRAPNVATAAAPSTKPKKVIRLKPKKRKLKMTGKYREIGFVNQMCRIVEDFDFDNTDLFPLGLEPSSSDSDSDDDMSHTGNMSLPKFDYDNFIVPPIADSVDNNNSVSSAFLSKAKRQLYLLKKNLNLMCKDLRRSHVESKIVGSTARLFPNSCGQAFYDLKCSNYNRSNSKRLAQIKRFQAIKRPSRHLDLGVVPRKCAYKFGAGDSKENKCQEKCLPYSIMCPKHILSHNEQTLFRNCTYRGSDDCPEPPCPMTALPVGLTEDGSFRCYKHQSKDLHKNSTNPEAVSTNLVNNQIKDKKRSKKTTGKKTTRKRKKKQTVSIGPYSDHGMAVIRPLYTPDEEAGESADEHTNEEYSNQDAQAALASVAKDFGFANYDLTDMLVRMPDESLIDNILDQDFCKYT</sequence>
<dbReference type="PANTHER" id="PTHR16198">
    <property type="match status" value="1"/>
</dbReference>